<accession>A0A9W9LWE9</accession>
<reference evidence="5" key="2">
    <citation type="journal article" date="2023" name="IMA Fungus">
        <title>Comparative genomic study of the Penicillium genus elucidates a diverse pangenome and 15 lateral gene transfer events.</title>
        <authorList>
            <person name="Petersen C."/>
            <person name="Sorensen T."/>
            <person name="Nielsen M.R."/>
            <person name="Sondergaard T.E."/>
            <person name="Sorensen J.L."/>
            <person name="Fitzpatrick D.A."/>
            <person name="Frisvad J.C."/>
            <person name="Nielsen K.L."/>
        </authorList>
    </citation>
    <scope>NUCLEOTIDE SEQUENCE</scope>
    <source>
        <strain evidence="5">IBT 21917</strain>
    </source>
</reference>
<dbReference type="PANTHER" id="PTHR44229:SF4">
    <property type="entry name" value="15-HYDROXYPROSTAGLANDIN DEHYDROGENASE [NAD(+)]"/>
    <property type="match status" value="1"/>
</dbReference>
<dbReference type="PROSITE" id="PS00061">
    <property type="entry name" value="ADH_SHORT"/>
    <property type="match status" value="1"/>
</dbReference>
<dbReference type="Pfam" id="PF00106">
    <property type="entry name" value="adh_short"/>
    <property type="match status" value="1"/>
</dbReference>
<dbReference type="Gene3D" id="3.40.50.720">
    <property type="entry name" value="NAD(P)-binding Rossmann-like Domain"/>
    <property type="match status" value="1"/>
</dbReference>
<dbReference type="PRINTS" id="PR00080">
    <property type="entry name" value="SDRFAMILY"/>
</dbReference>
<keyword evidence="3" id="KW-0560">Oxidoreductase</keyword>
<dbReference type="SUPFAM" id="SSF51735">
    <property type="entry name" value="NAD(P)-binding Rossmann-fold domains"/>
    <property type="match status" value="1"/>
</dbReference>
<keyword evidence="2" id="KW-0521">NADP</keyword>
<evidence type="ECO:0000256" key="2">
    <source>
        <dbReference type="ARBA" id="ARBA00022857"/>
    </source>
</evidence>
<dbReference type="InterPro" id="IPR036291">
    <property type="entry name" value="NAD(P)-bd_dom_sf"/>
</dbReference>
<name>A0A9W9LWE9_9EURO</name>
<dbReference type="GO" id="GO:0005737">
    <property type="term" value="C:cytoplasm"/>
    <property type="evidence" value="ECO:0007669"/>
    <property type="project" value="TreeGrafter"/>
</dbReference>
<reference evidence="5" key="1">
    <citation type="submission" date="2022-11" db="EMBL/GenBank/DDBJ databases">
        <authorList>
            <person name="Petersen C."/>
        </authorList>
    </citation>
    <scope>NUCLEOTIDE SEQUENCE</scope>
    <source>
        <strain evidence="5">IBT 21917</strain>
    </source>
</reference>
<dbReference type="OrthoDB" id="37659at2759"/>
<organism evidence="5 6">
    <name type="scientific">Penicillium capsulatum</name>
    <dbReference type="NCBI Taxonomy" id="69766"/>
    <lineage>
        <taxon>Eukaryota</taxon>
        <taxon>Fungi</taxon>
        <taxon>Dikarya</taxon>
        <taxon>Ascomycota</taxon>
        <taxon>Pezizomycotina</taxon>
        <taxon>Eurotiomycetes</taxon>
        <taxon>Eurotiomycetidae</taxon>
        <taxon>Eurotiales</taxon>
        <taxon>Aspergillaceae</taxon>
        <taxon>Penicillium</taxon>
    </lineage>
</organism>
<comment type="similarity">
    <text evidence="1 4">Belongs to the short-chain dehydrogenases/reductases (SDR) family.</text>
</comment>
<dbReference type="PANTHER" id="PTHR44229">
    <property type="entry name" value="15-HYDROXYPROSTAGLANDIN DEHYDROGENASE [NAD(+)]"/>
    <property type="match status" value="1"/>
</dbReference>
<proteinExistence type="inferred from homology"/>
<comment type="caution">
    <text evidence="5">The sequence shown here is derived from an EMBL/GenBank/DDBJ whole genome shotgun (WGS) entry which is preliminary data.</text>
</comment>
<protein>
    <submittedName>
        <fullName evidence="5">Uncharacterized protein</fullName>
    </submittedName>
</protein>
<dbReference type="EMBL" id="JAPQKO010000002">
    <property type="protein sequence ID" value="KAJ5179212.1"/>
    <property type="molecule type" value="Genomic_DNA"/>
</dbReference>
<dbReference type="AlphaFoldDB" id="A0A9W9LWE9"/>
<evidence type="ECO:0000256" key="4">
    <source>
        <dbReference type="RuleBase" id="RU000363"/>
    </source>
</evidence>
<sequence length="296" mass="31783">MATKVALITGGASGMGLAVAEILSAQDWDIHILDINESSGTKTVQDLPRTTFHRADVTRYSELSKAFQDTFQADGRLDFVFANAGVIERANFYAPHDNNEDKGVVPPPEPDLLSIDADLKGVVLTTYLAQHYFRSSPHKGHGANIVMTASCGGLYPSFYSPLYSAAKFGVVGFMRSIAQHFAAGGIRVNAICPGIVRTNLVDSNGWDSFPQSRFIEVDSVARLVLQLVNGGDPAGQGLTDVPGTHLPASKLFGVAVEMSDKGIYFRDQHQFCDGGMREVMAATVLENQVGAILSTD</sequence>
<gene>
    <name evidence="5" type="ORF">N7492_002422</name>
</gene>
<keyword evidence="6" id="KW-1185">Reference proteome</keyword>
<evidence type="ECO:0000313" key="5">
    <source>
        <dbReference type="EMBL" id="KAJ5179212.1"/>
    </source>
</evidence>
<dbReference type="Proteomes" id="UP001146351">
    <property type="component" value="Unassembled WGS sequence"/>
</dbReference>
<dbReference type="InterPro" id="IPR002347">
    <property type="entry name" value="SDR_fam"/>
</dbReference>
<dbReference type="PRINTS" id="PR00081">
    <property type="entry name" value="GDHRDH"/>
</dbReference>
<evidence type="ECO:0000256" key="1">
    <source>
        <dbReference type="ARBA" id="ARBA00006484"/>
    </source>
</evidence>
<evidence type="ECO:0000313" key="6">
    <source>
        <dbReference type="Proteomes" id="UP001146351"/>
    </source>
</evidence>
<dbReference type="InterPro" id="IPR020904">
    <property type="entry name" value="Sc_DH/Rdtase_CS"/>
</dbReference>
<evidence type="ECO:0000256" key="3">
    <source>
        <dbReference type="ARBA" id="ARBA00023002"/>
    </source>
</evidence>
<dbReference type="GO" id="GO:0016616">
    <property type="term" value="F:oxidoreductase activity, acting on the CH-OH group of donors, NAD or NADP as acceptor"/>
    <property type="evidence" value="ECO:0007669"/>
    <property type="project" value="TreeGrafter"/>
</dbReference>